<dbReference type="SMART" id="SM00898">
    <property type="entry name" value="Fapy_DNA_glyco"/>
    <property type="match status" value="1"/>
</dbReference>
<gene>
    <name evidence="17" type="ORF">GIS00_17755</name>
</gene>
<dbReference type="Proteomes" id="UP000460221">
    <property type="component" value="Unassembled WGS sequence"/>
</dbReference>
<keyword evidence="11" id="KW-0456">Lyase</keyword>
<keyword evidence="8" id="KW-0862">Zinc</keyword>
<dbReference type="GO" id="GO:0006979">
    <property type="term" value="P:response to oxidative stress"/>
    <property type="evidence" value="ECO:0007669"/>
    <property type="project" value="UniProtKB-ARBA"/>
</dbReference>
<evidence type="ECO:0000256" key="5">
    <source>
        <dbReference type="ARBA" id="ARBA00022763"/>
    </source>
</evidence>
<evidence type="ECO:0000256" key="9">
    <source>
        <dbReference type="ARBA" id="ARBA00023125"/>
    </source>
</evidence>
<dbReference type="SMART" id="SM01232">
    <property type="entry name" value="H2TH"/>
    <property type="match status" value="1"/>
</dbReference>
<dbReference type="Pfam" id="PF01149">
    <property type="entry name" value="Fapy_DNA_glyco"/>
    <property type="match status" value="1"/>
</dbReference>
<evidence type="ECO:0000256" key="3">
    <source>
        <dbReference type="ARBA" id="ARBA00012720"/>
    </source>
</evidence>
<evidence type="ECO:0000313" key="18">
    <source>
        <dbReference type="Proteomes" id="UP000460221"/>
    </source>
</evidence>
<dbReference type="PANTHER" id="PTHR42697">
    <property type="entry name" value="ENDONUCLEASE 8"/>
    <property type="match status" value="1"/>
</dbReference>
<dbReference type="InterPro" id="IPR035937">
    <property type="entry name" value="FPG_N"/>
</dbReference>
<accession>A0A7K1FRB4</accession>
<dbReference type="EC" id="4.2.99.18" evidence="3"/>
<evidence type="ECO:0000256" key="4">
    <source>
        <dbReference type="ARBA" id="ARBA00022723"/>
    </source>
</evidence>
<dbReference type="InterPro" id="IPR000214">
    <property type="entry name" value="Znf_DNA_glyclase/AP_lyase"/>
</dbReference>
<keyword evidence="7" id="KW-0378">Hydrolase</keyword>
<dbReference type="PROSITE" id="PS51066">
    <property type="entry name" value="ZF_FPG_2"/>
    <property type="match status" value="1"/>
</dbReference>
<dbReference type="EMBL" id="WLYK01000007">
    <property type="protein sequence ID" value="MTD15783.1"/>
    <property type="molecule type" value="Genomic_DNA"/>
</dbReference>
<evidence type="ECO:0000256" key="12">
    <source>
        <dbReference type="ARBA" id="ARBA00023268"/>
    </source>
</evidence>
<keyword evidence="6 15" id="KW-0863">Zinc-finger</keyword>
<keyword evidence="5" id="KW-0227">DNA damage</keyword>
<evidence type="ECO:0000256" key="8">
    <source>
        <dbReference type="ARBA" id="ARBA00022833"/>
    </source>
</evidence>
<evidence type="ECO:0000256" key="15">
    <source>
        <dbReference type="PROSITE-ProRule" id="PRU00391"/>
    </source>
</evidence>
<proteinExistence type="inferred from homology"/>
<dbReference type="GO" id="GO:0003690">
    <property type="term" value="F:double-stranded DNA binding"/>
    <property type="evidence" value="ECO:0007669"/>
    <property type="project" value="UniProtKB-ARBA"/>
</dbReference>
<keyword evidence="4" id="KW-0479">Metal-binding</keyword>
<dbReference type="FunFam" id="1.10.8.50:FF:000003">
    <property type="entry name" value="Formamidopyrimidine-DNA glycosylase"/>
    <property type="match status" value="1"/>
</dbReference>
<comment type="caution">
    <text evidence="17">The sequence shown here is derived from an EMBL/GenBank/DDBJ whole genome shotgun (WGS) entry which is preliminary data.</text>
</comment>
<comment type="catalytic activity">
    <reaction evidence="14">
        <text>2'-deoxyribonucleotide-(2'-deoxyribose 5'-phosphate)-2'-deoxyribonucleotide-DNA = a 3'-end 2'-deoxyribonucleotide-(2,3-dehydro-2,3-deoxyribose 5'-phosphate)-DNA + a 5'-end 5'-phospho-2'-deoxyribonucleoside-DNA + H(+)</text>
        <dbReference type="Rhea" id="RHEA:66592"/>
        <dbReference type="Rhea" id="RHEA-COMP:13180"/>
        <dbReference type="Rhea" id="RHEA-COMP:16897"/>
        <dbReference type="Rhea" id="RHEA-COMP:17067"/>
        <dbReference type="ChEBI" id="CHEBI:15378"/>
        <dbReference type="ChEBI" id="CHEBI:136412"/>
        <dbReference type="ChEBI" id="CHEBI:157695"/>
        <dbReference type="ChEBI" id="CHEBI:167181"/>
        <dbReference type="EC" id="4.2.99.18"/>
    </reaction>
</comment>
<keyword evidence="10" id="KW-0234">DNA repair</keyword>
<dbReference type="CDD" id="cd08970">
    <property type="entry name" value="AcNei1_N"/>
    <property type="match status" value="1"/>
</dbReference>
<dbReference type="RefSeq" id="WP_322098084.1">
    <property type="nucleotide sequence ID" value="NZ_WLYK01000007.1"/>
</dbReference>
<dbReference type="GO" id="GO:0140078">
    <property type="term" value="F:class I DNA-(apurinic or apyrimidinic site) endonuclease activity"/>
    <property type="evidence" value="ECO:0007669"/>
    <property type="project" value="UniProtKB-EC"/>
</dbReference>
<evidence type="ECO:0000313" key="17">
    <source>
        <dbReference type="EMBL" id="MTD15783.1"/>
    </source>
</evidence>
<reference evidence="17 18" key="1">
    <citation type="submission" date="2019-11" db="EMBL/GenBank/DDBJ databases">
        <authorList>
            <person name="Jiang L.-Q."/>
        </authorList>
    </citation>
    <scope>NUCLEOTIDE SEQUENCE [LARGE SCALE GENOMIC DNA]</scope>
    <source>
        <strain evidence="17 18">YIM 132087</strain>
    </source>
</reference>
<dbReference type="GO" id="GO:0008270">
    <property type="term" value="F:zinc ion binding"/>
    <property type="evidence" value="ECO:0007669"/>
    <property type="project" value="UniProtKB-KW"/>
</dbReference>
<evidence type="ECO:0000259" key="16">
    <source>
        <dbReference type="PROSITE" id="PS51066"/>
    </source>
</evidence>
<dbReference type="InterPro" id="IPR015887">
    <property type="entry name" value="DNA_glyclase_Znf_dom_DNA_BS"/>
</dbReference>
<dbReference type="SUPFAM" id="SSF81624">
    <property type="entry name" value="N-terminal domain of MutM-like DNA repair proteins"/>
    <property type="match status" value="1"/>
</dbReference>
<sequence>MPEGHTLHRLAREHRKVFGGQVVHAESPQGRFDPASIDGHTLHRAEAVGKHLFHHYSGGQVLHIHLGLFGKFTAGTGEPPDPRGALRLRLTTEDAWTDLRGPTACEMVDPLQLTALLARLGPDPLRADAEPDRAFHRISRSSTAIGALLMDQKVVAGIGNVYRAEILFRHGVNPFRAGKLLDRGTWDAMWEDLVVLMKAGVRSGRIVTVRPEDRPRKRGALSRAEAVYVYRRTGLPCRLCGTPVATEVMVGRNLFWCPRCQAV</sequence>
<dbReference type="InterPro" id="IPR010979">
    <property type="entry name" value="Ribosomal_uS13-like_H2TH"/>
</dbReference>
<dbReference type="SUPFAM" id="SSF46946">
    <property type="entry name" value="S13-like H2TH domain"/>
    <property type="match status" value="1"/>
</dbReference>
<dbReference type="Pfam" id="PF06827">
    <property type="entry name" value="zf-FPG_IleRS"/>
    <property type="match status" value="1"/>
</dbReference>
<protein>
    <recommendedName>
        <fullName evidence="3">DNA-(apurinic or apyrimidinic site) lyase</fullName>
        <ecNumber evidence="3">4.2.99.18</ecNumber>
    </recommendedName>
</protein>
<keyword evidence="12" id="KW-0511">Multifunctional enzyme</keyword>
<dbReference type="SUPFAM" id="SSF57716">
    <property type="entry name" value="Glucocorticoid receptor-like (DNA-binding domain)"/>
    <property type="match status" value="1"/>
</dbReference>
<evidence type="ECO:0000256" key="1">
    <source>
        <dbReference type="ARBA" id="ARBA00001947"/>
    </source>
</evidence>
<keyword evidence="9" id="KW-0238">DNA-binding</keyword>
<comment type="similarity">
    <text evidence="2">Belongs to the FPG family.</text>
</comment>
<dbReference type="Gene3D" id="3.20.190.10">
    <property type="entry name" value="MutM-like, N-terminal"/>
    <property type="match status" value="1"/>
</dbReference>
<dbReference type="PANTHER" id="PTHR42697:SF3">
    <property type="entry name" value="ENDONUCLEASE 8 1"/>
    <property type="match status" value="1"/>
</dbReference>
<feature type="domain" description="FPG-type" evidence="16">
    <location>
        <begin position="228"/>
        <end position="262"/>
    </location>
</feature>
<dbReference type="Pfam" id="PF06831">
    <property type="entry name" value="H2TH"/>
    <property type="match status" value="1"/>
</dbReference>
<dbReference type="GO" id="GO:0006284">
    <property type="term" value="P:base-excision repair"/>
    <property type="evidence" value="ECO:0007669"/>
    <property type="project" value="InterPro"/>
</dbReference>
<keyword evidence="18" id="KW-1185">Reference proteome</keyword>
<dbReference type="Gene3D" id="1.10.8.50">
    <property type="match status" value="1"/>
</dbReference>
<keyword evidence="13" id="KW-0326">Glycosidase</keyword>
<dbReference type="GO" id="GO:0000703">
    <property type="term" value="F:oxidized pyrimidine nucleobase lesion DNA N-glycosylase activity"/>
    <property type="evidence" value="ECO:0007669"/>
    <property type="project" value="TreeGrafter"/>
</dbReference>
<evidence type="ECO:0000256" key="7">
    <source>
        <dbReference type="ARBA" id="ARBA00022801"/>
    </source>
</evidence>
<dbReference type="AlphaFoldDB" id="A0A7K1FRB4"/>
<dbReference type="InterPro" id="IPR012319">
    <property type="entry name" value="FPG_cat"/>
</dbReference>
<evidence type="ECO:0000256" key="10">
    <source>
        <dbReference type="ARBA" id="ARBA00023204"/>
    </source>
</evidence>
<dbReference type="InterPro" id="IPR015886">
    <property type="entry name" value="H2TH_FPG"/>
</dbReference>
<evidence type="ECO:0000256" key="14">
    <source>
        <dbReference type="ARBA" id="ARBA00044632"/>
    </source>
</evidence>
<dbReference type="InterPro" id="IPR010663">
    <property type="entry name" value="Znf_FPG/IleRS"/>
</dbReference>
<comment type="cofactor">
    <cofactor evidence="1">
        <name>Zn(2+)</name>
        <dbReference type="ChEBI" id="CHEBI:29105"/>
    </cofactor>
</comment>
<dbReference type="GO" id="GO:0008534">
    <property type="term" value="F:oxidized purine nucleobase lesion DNA N-glycosylase activity"/>
    <property type="evidence" value="ECO:0007669"/>
    <property type="project" value="UniProtKB-ARBA"/>
</dbReference>
<dbReference type="PROSITE" id="PS01242">
    <property type="entry name" value="ZF_FPG_1"/>
    <property type="match status" value="1"/>
</dbReference>
<organism evidence="17 18">
    <name type="scientific">Nakamurella alba</name>
    <dbReference type="NCBI Taxonomy" id="2665158"/>
    <lineage>
        <taxon>Bacteria</taxon>
        <taxon>Bacillati</taxon>
        <taxon>Actinomycetota</taxon>
        <taxon>Actinomycetes</taxon>
        <taxon>Nakamurellales</taxon>
        <taxon>Nakamurellaceae</taxon>
        <taxon>Nakamurella</taxon>
    </lineage>
</organism>
<evidence type="ECO:0000256" key="13">
    <source>
        <dbReference type="ARBA" id="ARBA00023295"/>
    </source>
</evidence>
<dbReference type="GO" id="GO:0003684">
    <property type="term" value="F:damaged DNA binding"/>
    <property type="evidence" value="ECO:0007669"/>
    <property type="project" value="InterPro"/>
</dbReference>
<name>A0A7K1FRB4_9ACTN</name>
<evidence type="ECO:0000256" key="2">
    <source>
        <dbReference type="ARBA" id="ARBA00009409"/>
    </source>
</evidence>
<evidence type="ECO:0000256" key="11">
    <source>
        <dbReference type="ARBA" id="ARBA00023239"/>
    </source>
</evidence>
<evidence type="ECO:0000256" key="6">
    <source>
        <dbReference type="ARBA" id="ARBA00022771"/>
    </source>
</evidence>